<proteinExistence type="predicted"/>
<dbReference type="Pfam" id="PF18933">
    <property type="entry name" value="PsbP_2"/>
    <property type="match status" value="1"/>
</dbReference>
<keyword evidence="2" id="KW-1185">Reference proteome</keyword>
<evidence type="ECO:0000313" key="2">
    <source>
        <dbReference type="Proteomes" id="UP000002315"/>
    </source>
</evidence>
<dbReference type="EMBL" id="CP002278">
    <property type="protein sequence ID" value="ADP77965.1"/>
    <property type="molecule type" value="Genomic_DNA"/>
</dbReference>
<organism evidence="1 2">
    <name type="scientific">Methanothermus fervidus (strain ATCC 43054 / DSM 2088 / JCM 10308 / V24 S)</name>
    <dbReference type="NCBI Taxonomy" id="523846"/>
    <lineage>
        <taxon>Archaea</taxon>
        <taxon>Methanobacteriati</taxon>
        <taxon>Methanobacteriota</taxon>
        <taxon>Methanomada group</taxon>
        <taxon>Methanobacteria</taxon>
        <taxon>Methanobacteriales</taxon>
        <taxon>Methanothermaceae</taxon>
        <taxon>Methanothermus</taxon>
    </lineage>
</organism>
<reference evidence="1 2" key="1">
    <citation type="journal article" date="2010" name="Stand. Genomic Sci.">
        <title>Complete genome sequence of Methanothermus fervidus type strain (V24S).</title>
        <authorList>
            <person name="Anderson I."/>
            <person name="Djao O.D."/>
            <person name="Misra M."/>
            <person name="Chertkov O."/>
            <person name="Nolan M."/>
            <person name="Lucas S."/>
            <person name="Lapidus A."/>
            <person name="Del Rio T.G."/>
            <person name="Tice H."/>
            <person name="Cheng J.F."/>
            <person name="Tapia R."/>
            <person name="Han C."/>
            <person name="Goodwin L."/>
            <person name="Pitluck S."/>
            <person name="Liolios K."/>
            <person name="Ivanova N."/>
            <person name="Mavromatis K."/>
            <person name="Mikhailova N."/>
            <person name="Pati A."/>
            <person name="Brambilla E."/>
            <person name="Chen A."/>
            <person name="Palaniappan K."/>
            <person name="Land M."/>
            <person name="Hauser L."/>
            <person name="Chang Y.J."/>
            <person name="Jeffries C.D."/>
            <person name="Sikorski J."/>
            <person name="Spring S."/>
            <person name="Rohde M."/>
            <person name="Eichinger K."/>
            <person name="Huber H."/>
            <person name="Wirth R."/>
            <person name="Goker M."/>
            <person name="Detter J.C."/>
            <person name="Woyke T."/>
            <person name="Bristow J."/>
            <person name="Eisen J.A."/>
            <person name="Markowitz V."/>
            <person name="Hugenholtz P."/>
            <person name="Klenk H.P."/>
            <person name="Kyrpides N.C."/>
        </authorList>
    </citation>
    <scope>NUCLEOTIDE SEQUENCE [LARGE SCALE GENOMIC DNA]</scope>
    <source>
        <strain evidence="2">ATCC 43054 / DSM 2088 / JCM 10308 / V24 S</strain>
    </source>
</reference>
<dbReference type="KEGG" id="mfv:Mfer_1179"/>
<dbReference type="STRING" id="523846.Mfer_1179"/>
<dbReference type="HOGENOM" id="CLU_124264_0_0_2"/>
<protein>
    <recommendedName>
        <fullName evidence="3">PsbP C-terminal domain-containing protein</fullName>
    </recommendedName>
</protein>
<dbReference type="AlphaFoldDB" id="E3GWP6"/>
<dbReference type="Proteomes" id="UP000002315">
    <property type="component" value="Chromosome"/>
</dbReference>
<dbReference type="Gene3D" id="3.40.1000.10">
    <property type="entry name" value="Mog1/PsbP, alpha/beta/alpha sandwich"/>
    <property type="match status" value="1"/>
</dbReference>
<evidence type="ECO:0008006" key="3">
    <source>
        <dbReference type="Google" id="ProtNLM"/>
    </source>
</evidence>
<name>E3GWP6_METFV</name>
<evidence type="ECO:0000313" key="1">
    <source>
        <dbReference type="EMBL" id="ADP77965.1"/>
    </source>
</evidence>
<sequence>MRKIVLFILLLSIVFILGYAYTLNTDRNVFSKDNISFEYPKDWVVATPKNPDVICAVADPKSVNSSGFATVSVVIQKKKLNKSLYDTYQETYTALFSDPRYQKISESNVTFNGYQAIECIYLVSDGQEKIQRAVWIPHGDEAYIVLCTAPPNKFKEEKLNFDIVISTFKIS</sequence>
<dbReference type="OrthoDB" id="82411at2157"/>
<gene>
    <name evidence="1" type="ordered locus">Mfer_1179</name>
</gene>
<accession>E3GWP6</accession>